<dbReference type="EMBL" id="JAEPWM010000004">
    <property type="protein sequence ID" value="MBK6006875.1"/>
    <property type="molecule type" value="Genomic_DNA"/>
</dbReference>
<gene>
    <name evidence="1" type="ORF">JJB11_12310</name>
</gene>
<accession>A0A934WMQ7</accession>
<dbReference type="RefSeq" id="WP_201171196.1">
    <property type="nucleotide sequence ID" value="NZ_JAEPWM010000004.1"/>
</dbReference>
<proteinExistence type="predicted"/>
<evidence type="ECO:0000313" key="2">
    <source>
        <dbReference type="Proteomes" id="UP000630528"/>
    </source>
</evidence>
<organism evidence="1 2">
    <name type="scientific">Ramlibacter ginsenosidimutans</name>
    <dbReference type="NCBI Taxonomy" id="502333"/>
    <lineage>
        <taxon>Bacteria</taxon>
        <taxon>Pseudomonadati</taxon>
        <taxon>Pseudomonadota</taxon>
        <taxon>Betaproteobacteria</taxon>
        <taxon>Burkholderiales</taxon>
        <taxon>Comamonadaceae</taxon>
        <taxon>Ramlibacter</taxon>
    </lineage>
</organism>
<reference evidence="1" key="1">
    <citation type="journal article" date="2012" name="J. Microbiol. Biotechnol.">
        <title>Ramlibacter ginsenosidimutans sp. nov., with ginsenoside-converting activity.</title>
        <authorList>
            <person name="Wang L."/>
            <person name="An D.S."/>
            <person name="Kim S.G."/>
            <person name="Jin F.X."/>
            <person name="Kim S.C."/>
            <person name="Lee S.T."/>
            <person name="Im W.T."/>
        </authorList>
    </citation>
    <scope>NUCLEOTIDE SEQUENCE</scope>
    <source>
        <strain evidence="1">KACC 17527</strain>
    </source>
</reference>
<keyword evidence="2" id="KW-1185">Reference proteome</keyword>
<protein>
    <submittedName>
        <fullName evidence="1">Uncharacterized protein</fullName>
    </submittedName>
</protein>
<evidence type="ECO:0000313" key="1">
    <source>
        <dbReference type="EMBL" id="MBK6006875.1"/>
    </source>
</evidence>
<reference evidence="1" key="2">
    <citation type="submission" date="2021-01" db="EMBL/GenBank/DDBJ databases">
        <authorList>
            <person name="Kang M."/>
        </authorList>
    </citation>
    <scope>NUCLEOTIDE SEQUENCE</scope>
    <source>
        <strain evidence="1">KACC 17527</strain>
    </source>
</reference>
<comment type="caution">
    <text evidence="1">The sequence shown here is derived from an EMBL/GenBank/DDBJ whole genome shotgun (WGS) entry which is preliminary data.</text>
</comment>
<sequence length="96" mass="10164">MFQYIVRVRDKTYVWGSSDLESAFPLPLVLVVNNDAFGDAVQIASESPQGVPTVLGMLQPGQCWTLVLTGLRGVTATCATDSTLACAILFPSGTQG</sequence>
<dbReference type="AlphaFoldDB" id="A0A934WMQ7"/>
<name>A0A934WMQ7_9BURK</name>
<dbReference type="Proteomes" id="UP000630528">
    <property type="component" value="Unassembled WGS sequence"/>
</dbReference>